<keyword evidence="3" id="KW-0238">DNA-binding</keyword>
<dbReference type="PRINTS" id="PR00039">
    <property type="entry name" value="HTHLYSR"/>
</dbReference>
<dbReference type="GO" id="GO:0003700">
    <property type="term" value="F:DNA-binding transcription factor activity"/>
    <property type="evidence" value="ECO:0007669"/>
    <property type="project" value="InterPro"/>
</dbReference>
<evidence type="ECO:0000256" key="4">
    <source>
        <dbReference type="ARBA" id="ARBA00023163"/>
    </source>
</evidence>
<dbReference type="GO" id="GO:0000976">
    <property type="term" value="F:transcription cis-regulatory region binding"/>
    <property type="evidence" value="ECO:0007669"/>
    <property type="project" value="TreeGrafter"/>
</dbReference>
<reference evidence="7" key="1">
    <citation type="submission" date="2016-10" db="EMBL/GenBank/DDBJ databases">
        <authorList>
            <person name="Varghese N."/>
            <person name="Submissions S."/>
        </authorList>
    </citation>
    <scope>NUCLEOTIDE SEQUENCE [LARGE SCALE GENOMIC DNA]</scope>
    <source>
        <strain evidence="7">CGMCC 1.6981</strain>
    </source>
</reference>
<dbReference type="CDD" id="cd05466">
    <property type="entry name" value="PBP2_LTTR_substrate"/>
    <property type="match status" value="1"/>
</dbReference>
<comment type="similarity">
    <text evidence="1">Belongs to the LysR transcriptional regulatory family.</text>
</comment>
<dbReference type="Pfam" id="PF00126">
    <property type="entry name" value="HTH_1"/>
    <property type="match status" value="1"/>
</dbReference>
<evidence type="ECO:0000259" key="5">
    <source>
        <dbReference type="PROSITE" id="PS50931"/>
    </source>
</evidence>
<dbReference type="PANTHER" id="PTHR30126:SF2">
    <property type="entry name" value="HTH-TYPE TRANSCRIPTIONAL REGULATOR YJIE"/>
    <property type="match status" value="1"/>
</dbReference>
<accession>A0A1I7EZ70</accession>
<organism evidence="6 7">
    <name type="scientific">Halomonas korlensis</name>
    <dbReference type="NCBI Taxonomy" id="463301"/>
    <lineage>
        <taxon>Bacteria</taxon>
        <taxon>Pseudomonadati</taxon>
        <taxon>Pseudomonadota</taxon>
        <taxon>Gammaproteobacteria</taxon>
        <taxon>Oceanospirillales</taxon>
        <taxon>Halomonadaceae</taxon>
        <taxon>Halomonas</taxon>
    </lineage>
</organism>
<proteinExistence type="inferred from homology"/>
<dbReference type="Proteomes" id="UP000198693">
    <property type="component" value="Unassembled WGS sequence"/>
</dbReference>
<dbReference type="SUPFAM" id="SSF46785">
    <property type="entry name" value="Winged helix' DNA-binding domain"/>
    <property type="match status" value="1"/>
</dbReference>
<dbReference type="SUPFAM" id="SSF53850">
    <property type="entry name" value="Periplasmic binding protein-like II"/>
    <property type="match status" value="1"/>
</dbReference>
<dbReference type="InterPro" id="IPR000847">
    <property type="entry name" value="LysR_HTH_N"/>
</dbReference>
<name>A0A1I7EZ70_9GAMM</name>
<dbReference type="FunFam" id="1.10.10.10:FF:000001">
    <property type="entry name" value="LysR family transcriptional regulator"/>
    <property type="match status" value="1"/>
</dbReference>
<evidence type="ECO:0000313" key="6">
    <source>
        <dbReference type="EMBL" id="SFU29205.1"/>
    </source>
</evidence>
<dbReference type="Gene3D" id="1.10.10.10">
    <property type="entry name" value="Winged helix-like DNA-binding domain superfamily/Winged helix DNA-binding domain"/>
    <property type="match status" value="1"/>
</dbReference>
<evidence type="ECO:0000256" key="1">
    <source>
        <dbReference type="ARBA" id="ARBA00009437"/>
    </source>
</evidence>
<keyword evidence="2" id="KW-0805">Transcription regulation</keyword>
<gene>
    <name evidence="6" type="ORF">SAMN04487955_101114</name>
</gene>
<evidence type="ECO:0000256" key="2">
    <source>
        <dbReference type="ARBA" id="ARBA00023015"/>
    </source>
</evidence>
<feature type="domain" description="HTH lysR-type" evidence="5">
    <location>
        <begin position="11"/>
        <end position="68"/>
    </location>
</feature>
<dbReference type="InterPro" id="IPR036388">
    <property type="entry name" value="WH-like_DNA-bd_sf"/>
</dbReference>
<sequence>MHQRSGAPVNLETKWLEDFVTLANTRSFSAAARQRHVTQPAFSRRIRSLEHAIGVTLIDRSTTPVGITPEGQLFLVTARNLVEQLTESLGHLRGLSMANEAMDIVAAHSLALSFFPQWISRLQQGVGELPTRLVAMNVGEAIHVLREGNCDLMLAYYDPYASMQLDAEVFPSFSIGKVNMLPVSLPDAAGKPRFPLAGQESIPYLSYTQGAFLGRSVRMLLKNDPLRMRLRTVYETAMAEGLKGMVMQGVGMAWIPDFCIREELASGRLVRAGNQKWDVPLEIRLYRCSLVHKPGVETLWRQMMKLPRDFLHA</sequence>
<dbReference type="PROSITE" id="PS50931">
    <property type="entry name" value="HTH_LYSR"/>
    <property type="match status" value="1"/>
</dbReference>
<protein>
    <submittedName>
        <fullName evidence="6">Transcriptional regulator, LysR family</fullName>
    </submittedName>
</protein>
<dbReference type="AlphaFoldDB" id="A0A1I7EZ70"/>
<dbReference type="EMBL" id="FPBP01000001">
    <property type="protein sequence ID" value="SFU29205.1"/>
    <property type="molecule type" value="Genomic_DNA"/>
</dbReference>
<evidence type="ECO:0000256" key="3">
    <source>
        <dbReference type="ARBA" id="ARBA00023125"/>
    </source>
</evidence>
<dbReference type="InterPro" id="IPR005119">
    <property type="entry name" value="LysR_subst-bd"/>
</dbReference>
<keyword evidence="7" id="KW-1185">Reference proteome</keyword>
<dbReference type="STRING" id="463301.SAMN04487955_101114"/>
<dbReference type="InterPro" id="IPR036390">
    <property type="entry name" value="WH_DNA-bd_sf"/>
</dbReference>
<keyword evidence="4" id="KW-0804">Transcription</keyword>
<evidence type="ECO:0000313" key="7">
    <source>
        <dbReference type="Proteomes" id="UP000198693"/>
    </source>
</evidence>
<dbReference type="PANTHER" id="PTHR30126">
    <property type="entry name" value="HTH-TYPE TRANSCRIPTIONAL REGULATOR"/>
    <property type="match status" value="1"/>
</dbReference>
<dbReference type="Pfam" id="PF03466">
    <property type="entry name" value="LysR_substrate"/>
    <property type="match status" value="1"/>
</dbReference>
<dbReference type="Gene3D" id="3.40.190.10">
    <property type="entry name" value="Periplasmic binding protein-like II"/>
    <property type="match status" value="2"/>
</dbReference>